<proteinExistence type="predicted"/>
<feature type="domain" description="GGDEF" evidence="2">
    <location>
        <begin position="249"/>
        <end position="376"/>
    </location>
</feature>
<name>A0A645BCL2_9ZZZZ</name>
<dbReference type="PROSITE" id="PS51832">
    <property type="entry name" value="HD_GYP"/>
    <property type="match status" value="1"/>
</dbReference>
<feature type="transmembrane region" description="Helical" evidence="1">
    <location>
        <begin position="61"/>
        <end position="79"/>
    </location>
</feature>
<dbReference type="PANTHER" id="PTHR45138:SF9">
    <property type="entry name" value="DIGUANYLATE CYCLASE DGCM-RELATED"/>
    <property type="match status" value="1"/>
</dbReference>
<keyword evidence="1" id="KW-0472">Membrane</keyword>
<organism evidence="4">
    <name type="scientific">bioreactor metagenome</name>
    <dbReference type="NCBI Taxonomy" id="1076179"/>
    <lineage>
        <taxon>unclassified sequences</taxon>
        <taxon>metagenomes</taxon>
        <taxon>ecological metagenomes</taxon>
    </lineage>
</organism>
<keyword evidence="1" id="KW-0812">Transmembrane</keyword>
<dbReference type="Gene3D" id="1.10.3210.10">
    <property type="entry name" value="Hypothetical protein af1432"/>
    <property type="match status" value="1"/>
</dbReference>
<dbReference type="PROSITE" id="PS50887">
    <property type="entry name" value="GGDEF"/>
    <property type="match status" value="1"/>
</dbReference>
<dbReference type="InterPro" id="IPR003607">
    <property type="entry name" value="HD/PDEase_dom"/>
</dbReference>
<feature type="transmembrane region" description="Helical" evidence="1">
    <location>
        <begin position="21"/>
        <end position="41"/>
    </location>
</feature>
<evidence type="ECO:0000256" key="1">
    <source>
        <dbReference type="SAM" id="Phobius"/>
    </source>
</evidence>
<dbReference type="SUPFAM" id="SSF55785">
    <property type="entry name" value="PYP-like sensor domain (PAS domain)"/>
    <property type="match status" value="1"/>
</dbReference>
<dbReference type="InterPro" id="IPR037522">
    <property type="entry name" value="HD_GYP_dom"/>
</dbReference>
<evidence type="ECO:0008006" key="5">
    <source>
        <dbReference type="Google" id="ProtNLM"/>
    </source>
</evidence>
<dbReference type="Pfam" id="PF13487">
    <property type="entry name" value="HD_5"/>
    <property type="match status" value="1"/>
</dbReference>
<feature type="domain" description="HD-GYP" evidence="3">
    <location>
        <begin position="370"/>
        <end position="554"/>
    </location>
</feature>
<gene>
    <name evidence="4" type="ORF">SDC9_110080</name>
</gene>
<dbReference type="Gene3D" id="3.30.70.270">
    <property type="match status" value="1"/>
</dbReference>
<dbReference type="GO" id="GO:0052621">
    <property type="term" value="F:diguanylate cyclase activity"/>
    <property type="evidence" value="ECO:0007669"/>
    <property type="project" value="TreeGrafter"/>
</dbReference>
<dbReference type="CDD" id="cd01949">
    <property type="entry name" value="GGDEF"/>
    <property type="match status" value="1"/>
</dbReference>
<dbReference type="InterPro" id="IPR029787">
    <property type="entry name" value="Nucleotide_cyclase"/>
</dbReference>
<dbReference type="InterPro" id="IPR000160">
    <property type="entry name" value="GGDEF_dom"/>
</dbReference>
<evidence type="ECO:0000259" key="2">
    <source>
        <dbReference type="PROSITE" id="PS50887"/>
    </source>
</evidence>
<dbReference type="SUPFAM" id="SSF109604">
    <property type="entry name" value="HD-domain/PDEase-like"/>
    <property type="match status" value="1"/>
</dbReference>
<sequence>MKKKNNWQDFNNLLGLNEHHTRISVIFIVMILALIVFWIIISDVVMIKSLYWIPFNRYLQITIDLIFIFILVVLSYILVNRLISNHRKLLEINSFLSSIMDSSNEIMMFSLDHTYRYTYFNQRHQLVMQEHWGKQIAAGMNILSVIDVEEDRIKAKKAFDQAFQGQSMKLIEVYGNIKLKRSHWQNYYAPIYDQNRTIIGCSCFSINVSKLVDEEQKSRQLSYRDTLTELYNRRYFQEACTSLGATENLPVSVIIADVNGLKFTNDVFGHQEGDRLIIQFARILEHVLPKNSIIARIGGDEFGILLPKTNEKEGLELIRQIEENVIRNHQEKLTLSVSLGIATKWQNDESLEQIVAHADSLMYHNKMINRLDFEEKLINSLSNYFYQKPAERLHAENTSHYAKAIGMAMKLREDDLNILELVGYLHDIGKITLNFQLLNRNTAHPSKKAVTQHCEAGYKILHFFERYRDFAGYVLMHHEQPDGKGLPNGLYGDDIPILARIVAVANVYDAMVNTLPPKKAKTEAEAIEELLLLKQTQLDGHIVDIFINKILINY</sequence>
<evidence type="ECO:0000259" key="3">
    <source>
        <dbReference type="PROSITE" id="PS51832"/>
    </source>
</evidence>
<dbReference type="EMBL" id="VSSQ01019275">
    <property type="protein sequence ID" value="MPM63200.1"/>
    <property type="molecule type" value="Genomic_DNA"/>
</dbReference>
<dbReference type="CDD" id="cd00077">
    <property type="entry name" value="HDc"/>
    <property type="match status" value="1"/>
</dbReference>
<accession>A0A645BCL2</accession>
<evidence type="ECO:0000313" key="4">
    <source>
        <dbReference type="EMBL" id="MPM63200.1"/>
    </source>
</evidence>
<dbReference type="Gene3D" id="3.30.450.20">
    <property type="entry name" value="PAS domain"/>
    <property type="match status" value="1"/>
</dbReference>
<dbReference type="SUPFAM" id="SSF55073">
    <property type="entry name" value="Nucleotide cyclase"/>
    <property type="match status" value="1"/>
</dbReference>
<dbReference type="NCBIfam" id="TIGR00254">
    <property type="entry name" value="GGDEF"/>
    <property type="match status" value="1"/>
</dbReference>
<dbReference type="InterPro" id="IPR043128">
    <property type="entry name" value="Rev_trsase/Diguanyl_cyclase"/>
</dbReference>
<dbReference type="SMART" id="SM00267">
    <property type="entry name" value="GGDEF"/>
    <property type="match status" value="1"/>
</dbReference>
<dbReference type="SMART" id="SM00471">
    <property type="entry name" value="HDc"/>
    <property type="match status" value="1"/>
</dbReference>
<protein>
    <recommendedName>
        <fullName evidence="5">GGDEF domain-containing protein</fullName>
    </recommendedName>
</protein>
<dbReference type="AlphaFoldDB" id="A0A645BCL2"/>
<comment type="caution">
    <text evidence="4">The sequence shown here is derived from an EMBL/GenBank/DDBJ whole genome shotgun (WGS) entry which is preliminary data.</text>
</comment>
<dbReference type="InterPro" id="IPR050469">
    <property type="entry name" value="Diguanylate_Cyclase"/>
</dbReference>
<dbReference type="PANTHER" id="PTHR45138">
    <property type="entry name" value="REGULATORY COMPONENTS OF SENSORY TRANSDUCTION SYSTEM"/>
    <property type="match status" value="1"/>
</dbReference>
<dbReference type="InterPro" id="IPR035965">
    <property type="entry name" value="PAS-like_dom_sf"/>
</dbReference>
<keyword evidence="1" id="KW-1133">Transmembrane helix</keyword>
<dbReference type="Pfam" id="PF00990">
    <property type="entry name" value="GGDEF"/>
    <property type="match status" value="1"/>
</dbReference>
<reference evidence="4" key="1">
    <citation type="submission" date="2019-08" db="EMBL/GenBank/DDBJ databases">
        <authorList>
            <person name="Kucharzyk K."/>
            <person name="Murdoch R.W."/>
            <person name="Higgins S."/>
            <person name="Loffler F."/>
        </authorList>
    </citation>
    <scope>NUCLEOTIDE SEQUENCE</scope>
</reference>